<evidence type="ECO:0000313" key="3">
    <source>
        <dbReference type="Proteomes" id="UP000515123"/>
    </source>
</evidence>
<organism evidence="4">
    <name type="scientific">Ananas comosus</name>
    <name type="common">Pineapple</name>
    <name type="synonym">Ananas ananas</name>
    <dbReference type="NCBI Taxonomy" id="4615"/>
    <lineage>
        <taxon>Eukaryota</taxon>
        <taxon>Viridiplantae</taxon>
        <taxon>Streptophyta</taxon>
        <taxon>Embryophyta</taxon>
        <taxon>Tracheophyta</taxon>
        <taxon>Spermatophyta</taxon>
        <taxon>Magnoliopsida</taxon>
        <taxon>Liliopsida</taxon>
        <taxon>Poales</taxon>
        <taxon>Bromeliaceae</taxon>
        <taxon>Bromelioideae</taxon>
        <taxon>Ananas</taxon>
    </lineage>
</organism>
<dbReference type="InterPro" id="IPR044816">
    <property type="entry name" value="BURP"/>
</dbReference>
<reference evidence="3" key="1">
    <citation type="journal article" date="2015" name="Nat. Genet.">
        <title>The pineapple genome and the evolution of CAM photosynthesis.</title>
        <authorList>
            <person name="Ming R."/>
            <person name="VanBuren R."/>
            <person name="Wai C.M."/>
            <person name="Tang H."/>
            <person name="Schatz M.C."/>
            <person name="Bowers J.E."/>
            <person name="Lyons E."/>
            <person name="Wang M.L."/>
            <person name="Chen J."/>
            <person name="Biggers E."/>
            <person name="Zhang J."/>
            <person name="Huang L."/>
            <person name="Zhang L."/>
            <person name="Miao W."/>
            <person name="Zhang J."/>
            <person name="Ye Z."/>
            <person name="Miao C."/>
            <person name="Lin Z."/>
            <person name="Wang H."/>
            <person name="Zhou H."/>
            <person name="Yim W.C."/>
            <person name="Priest H.D."/>
            <person name="Zheng C."/>
            <person name="Woodhouse M."/>
            <person name="Edger P.P."/>
            <person name="Guyot R."/>
            <person name="Guo H.B."/>
            <person name="Guo H."/>
            <person name="Zheng G."/>
            <person name="Singh R."/>
            <person name="Sharma A."/>
            <person name="Min X."/>
            <person name="Zheng Y."/>
            <person name="Lee H."/>
            <person name="Gurtowski J."/>
            <person name="Sedlazeck F.J."/>
            <person name="Harkess A."/>
            <person name="McKain M.R."/>
            <person name="Liao Z."/>
            <person name="Fang J."/>
            <person name="Liu J."/>
            <person name="Zhang X."/>
            <person name="Zhang Q."/>
            <person name="Hu W."/>
            <person name="Qin Y."/>
            <person name="Wang K."/>
            <person name="Chen L.Y."/>
            <person name="Shirley N."/>
            <person name="Lin Y.R."/>
            <person name="Liu L.Y."/>
            <person name="Hernandez A.G."/>
            <person name="Wright C.L."/>
            <person name="Bulone V."/>
            <person name="Tuskan G.A."/>
            <person name="Heath K."/>
            <person name="Zee F."/>
            <person name="Moore P.H."/>
            <person name="Sunkar R."/>
            <person name="Leebens-Mack J.H."/>
            <person name="Mockler T."/>
            <person name="Bennetzen J.L."/>
            <person name="Freeling M."/>
            <person name="Sankoff D."/>
            <person name="Paterson A.H."/>
            <person name="Zhu X."/>
            <person name="Yang X."/>
            <person name="Smith J.A."/>
            <person name="Cushman J.C."/>
            <person name="Paull R.E."/>
            <person name="Yu Q."/>
        </authorList>
    </citation>
    <scope>NUCLEOTIDE SEQUENCE [LARGE SCALE GENOMIC DNA]</scope>
    <source>
        <strain evidence="3">cv. F153</strain>
    </source>
</reference>
<proteinExistence type="predicted"/>
<dbReference type="Pfam" id="PF03181">
    <property type="entry name" value="BURP"/>
    <property type="match status" value="1"/>
</dbReference>
<feature type="signal peptide" evidence="1">
    <location>
        <begin position="1"/>
        <end position="21"/>
    </location>
</feature>
<accession>A0A6P5GH28</accession>
<evidence type="ECO:0000256" key="1">
    <source>
        <dbReference type="SAM" id="SignalP"/>
    </source>
</evidence>
<gene>
    <name evidence="4 5" type="primary">LOC109721906</name>
</gene>
<evidence type="ECO:0000259" key="2">
    <source>
        <dbReference type="PROSITE" id="PS51277"/>
    </source>
</evidence>
<keyword evidence="1" id="KW-0732">Signal</keyword>
<dbReference type="SMART" id="SM01045">
    <property type="entry name" value="BURP"/>
    <property type="match status" value="1"/>
</dbReference>
<dbReference type="AlphaFoldDB" id="A0A6P5GH28"/>
<dbReference type="RefSeq" id="XP_020105309.1">
    <property type="nucleotide sequence ID" value="XM_020249720.1"/>
</dbReference>
<dbReference type="PROSITE" id="PS51277">
    <property type="entry name" value="BURP"/>
    <property type="match status" value="1"/>
</dbReference>
<feature type="chain" id="PRO_5044648099" evidence="1">
    <location>
        <begin position="22"/>
        <end position="347"/>
    </location>
</feature>
<dbReference type="RefSeq" id="XP_020105308.1">
    <property type="nucleotide sequence ID" value="XM_020249719.1"/>
</dbReference>
<feature type="domain" description="BURP" evidence="2">
    <location>
        <begin position="133"/>
        <end position="346"/>
    </location>
</feature>
<keyword evidence="3" id="KW-1185">Reference proteome</keyword>
<dbReference type="PANTHER" id="PTHR31236:SF2">
    <property type="entry name" value="BURP DOMAIN PROTEIN RD22"/>
    <property type="match status" value="1"/>
</dbReference>
<evidence type="ECO:0000313" key="5">
    <source>
        <dbReference type="RefSeq" id="XP_020105309.1"/>
    </source>
</evidence>
<dbReference type="GeneID" id="109721906"/>
<reference evidence="4 5" key="2">
    <citation type="submission" date="2025-04" db="UniProtKB">
        <authorList>
            <consortium name="RefSeq"/>
        </authorList>
    </citation>
    <scope>IDENTIFICATION</scope>
    <source>
        <tissue evidence="4 5">Leaf</tissue>
    </source>
</reference>
<protein>
    <submittedName>
        <fullName evidence="4">BURP domain-containing protein 3-like isoform X1</fullName>
    </submittedName>
    <submittedName>
        <fullName evidence="5">BURP domain-containing protein 3-like isoform X2</fullName>
    </submittedName>
</protein>
<dbReference type="PANTHER" id="PTHR31236">
    <property type="entry name" value="BURP DOMAIN PROTEIN USPL1-LIKE"/>
    <property type="match status" value="1"/>
</dbReference>
<name>A0A6P5GH28_ANACO</name>
<dbReference type="Proteomes" id="UP000515123">
    <property type="component" value="Linkage group 16"/>
</dbReference>
<dbReference type="InterPro" id="IPR004873">
    <property type="entry name" value="BURP_dom"/>
</dbReference>
<evidence type="ECO:0000313" key="4">
    <source>
        <dbReference type="RefSeq" id="XP_020105308.1"/>
    </source>
</evidence>
<dbReference type="OrthoDB" id="780559at2759"/>
<sequence length="347" mass="37472">MGRWLPLLSLLLVAAAATAHATSPAQVYWRSILPNTPMPSAISNLLSSQTAAGEKAATSVSVGKGVGVHVYPGKRKPTTNVHVGPRWAGVSVGPAAFDTDDNRNYAASVTDRATFNYAASHTQLRGDLSVAPFFLEKDLPPGKKMTLYFPELTFAPAFLPRKEADSIPFSVEKLPEVLGRFAIQPDSIEAQWMRKTARDCEAPAMKGEKKFCATSLESMVDFSTSSLGTRDVRAVSTIVAKKGAPKQEYTIVSSGVRKLAGSDGVVCHMEAYAYAVFYCHMVGSTRAYMVKMVGKDGAAVDAVAVCHADTAAWNPKHLAFQVLKVKPGTVPICHFLLQDHVVWTRRT</sequence>